<dbReference type="Proteomes" id="UP000016924">
    <property type="component" value="Unassembled WGS sequence"/>
</dbReference>
<sequence>MFPDRMDKLVLDGVLNAHQYYNGYETEQVAAVDGTFEGFLAGCVAAPDNCALASGNKTVADLKVAMSDLFDTLKWNPIPFNGTIVDYSSVRTTIYSTLYVPPYWPRLSNCLNDLLNGDPAAFVQYAAERAAGEGEQDQAFSGIRCGDKSVRASSASELVPVYDELGRRSKWLGDAVSNMFQDCAQWRFQAKERYEGDFSNIRTKTPLLFIGNSFDPSTPLVSAQNMSTGFQDSIVLQHNGYGHLSLLQPSNCTKEVIGKYFVEGTLLEPGTVCEPNAPLFATAG</sequence>
<feature type="domain" description="Peptidase S33 tripeptidyl aminopeptidase-like C-terminal" evidence="1">
    <location>
        <begin position="172"/>
        <end position="273"/>
    </location>
</feature>
<dbReference type="HOGENOM" id="CLU_013364_1_1_1"/>
<proteinExistence type="predicted"/>
<dbReference type="InterPro" id="IPR029058">
    <property type="entry name" value="AB_hydrolase_fold"/>
</dbReference>
<evidence type="ECO:0000259" key="1">
    <source>
        <dbReference type="Pfam" id="PF08386"/>
    </source>
</evidence>
<dbReference type="Pfam" id="PF08386">
    <property type="entry name" value="Abhydrolase_4"/>
    <property type="match status" value="1"/>
</dbReference>
<evidence type="ECO:0000313" key="2">
    <source>
        <dbReference type="EMBL" id="EON60795.1"/>
    </source>
</evidence>
<dbReference type="GeneID" id="19897315"/>
<dbReference type="OMA" id="RYWGISG"/>
<protein>
    <recommendedName>
        <fullName evidence="1">Peptidase S33 tripeptidyl aminopeptidase-like C-terminal domain-containing protein</fullName>
    </recommendedName>
</protein>
<evidence type="ECO:0000313" key="3">
    <source>
        <dbReference type="Proteomes" id="UP000016924"/>
    </source>
</evidence>
<dbReference type="InterPro" id="IPR013595">
    <property type="entry name" value="Pept_S33_TAP-like_C"/>
</dbReference>
<gene>
    <name evidence="2" type="ORF">W97_00004</name>
</gene>
<accession>R7YFX7</accession>
<reference evidence="3" key="1">
    <citation type="submission" date="2012-06" db="EMBL/GenBank/DDBJ databases">
        <title>The genome sequence of Coniosporium apollinis CBS 100218.</title>
        <authorList>
            <consortium name="The Broad Institute Genome Sequencing Platform"/>
            <person name="Cuomo C."/>
            <person name="Gorbushina A."/>
            <person name="Noack S."/>
            <person name="Walker B."/>
            <person name="Young S.K."/>
            <person name="Zeng Q."/>
            <person name="Gargeya S."/>
            <person name="Fitzgerald M."/>
            <person name="Haas B."/>
            <person name="Abouelleil A."/>
            <person name="Alvarado L."/>
            <person name="Arachchi H.M."/>
            <person name="Berlin A.M."/>
            <person name="Chapman S.B."/>
            <person name="Goldberg J."/>
            <person name="Griggs A."/>
            <person name="Gujja S."/>
            <person name="Hansen M."/>
            <person name="Howarth C."/>
            <person name="Imamovic A."/>
            <person name="Larimer J."/>
            <person name="McCowan C."/>
            <person name="Montmayeur A."/>
            <person name="Murphy C."/>
            <person name="Neiman D."/>
            <person name="Pearson M."/>
            <person name="Priest M."/>
            <person name="Roberts A."/>
            <person name="Saif S."/>
            <person name="Shea T."/>
            <person name="Sisk P."/>
            <person name="Sykes S."/>
            <person name="Wortman J."/>
            <person name="Nusbaum C."/>
            <person name="Birren B."/>
        </authorList>
    </citation>
    <scope>NUCLEOTIDE SEQUENCE [LARGE SCALE GENOMIC DNA]</scope>
    <source>
        <strain evidence="3">CBS 100218</strain>
    </source>
</reference>
<organism evidence="2 3">
    <name type="scientific">Coniosporium apollinis (strain CBS 100218)</name>
    <name type="common">Rock-inhabiting black yeast</name>
    <dbReference type="NCBI Taxonomy" id="1168221"/>
    <lineage>
        <taxon>Eukaryota</taxon>
        <taxon>Fungi</taxon>
        <taxon>Dikarya</taxon>
        <taxon>Ascomycota</taxon>
        <taxon>Pezizomycotina</taxon>
        <taxon>Dothideomycetes</taxon>
        <taxon>Dothideomycetes incertae sedis</taxon>
        <taxon>Coniosporium</taxon>
    </lineage>
</organism>
<dbReference type="OrthoDB" id="425534at2759"/>
<dbReference type="eggNOG" id="ENOG502RZ4D">
    <property type="taxonomic scope" value="Eukaryota"/>
</dbReference>
<dbReference type="STRING" id="1168221.R7YFX7"/>
<dbReference type="SUPFAM" id="SSF53474">
    <property type="entry name" value="alpha/beta-Hydrolases"/>
    <property type="match status" value="1"/>
</dbReference>
<dbReference type="AlphaFoldDB" id="R7YFX7"/>
<dbReference type="EMBL" id="JH767554">
    <property type="protein sequence ID" value="EON60795.1"/>
    <property type="molecule type" value="Genomic_DNA"/>
</dbReference>
<keyword evidence="3" id="KW-1185">Reference proteome</keyword>
<name>R7YFX7_CONA1</name>
<dbReference type="RefSeq" id="XP_007776112.1">
    <property type="nucleotide sequence ID" value="XM_007777922.1"/>
</dbReference>